<evidence type="ECO:0000259" key="1">
    <source>
        <dbReference type="Pfam" id="PF26180"/>
    </source>
</evidence>
<protein>
    <submittedName>
        <fullName evidence="2">Putative Poly(A) RNA polymerase cid14</fullName>
    </submittedName>
</protein>
<name>A0A8J6AWG2_9EUKA</name>
<dbReference type="InterPro" id="IPR058920">
    <property type="entry name" value="PAP-OAS1-bd-rel"/>
</dbReference>
<evidence type="ECO:0000313" key="3">
    <source>
        <dbReference type="Proteomes" id="UP000717585"/>
    </source>
</evidence>
<dbReference type="InterPro" id="IPR058921">
    <property type="entry name" value="PAP/OAS1-rel"/>
</dbReference>
<dbReference type="AlphaFoldDB" id="A0A8J6AWG2"/>
<sequence>MAAAAPSGNESMATELRHYSDARWGEFCLSAVCHRVADIIAAIQPMQAADEYRAGVFDFVKSLIIECHGECPILPVGSVPIRTYLPDGDIDIACLFPPHVMNNWFIPLKEKLEEAQERPNAPFAITDVTPIFAEVMIIKCRVGSIPIDISATQSAGIFTAVFFERVNRQFGQNDLFKRTVIITKAWASYEARILGSHHSLISTYSLQTMLLHIFATRRVVSPLQGLAMFVEYYATFDWDNNGLSICGPIPAEELEAMDPSSDAFPRPLPPVLAPLAEDLNELIRIRRFAHTSAGRAVTPFRRRYMDILDPLAAWNNIGRSVALSNRLRIRRAFEVGKDSILALLNGAKSGRTTLPKAIALTDMIFANTWVRADPAARTDVVDMATLSPNDELHWCSNEAELRANAMQAVSFMSGLRRWEAEGQD</sequence>
<dbReference type="Pfam" id="PF26180">
    <property type="entry name" value="PAP-OAS1"/>
    <property type="match status" value="1"/>
</dbReference>
<evidence type="ECO:0000313" key="2">
    <source>
        <dbReference type="EMBL" id="KAG9395893.1"/>
    </source>
</evidence>
<feature type="domain" description="PAP/OAS1 substrate-binding-related" evidence="1">
    <location>
        <begin position="171"/>
        <end position="347"/>
    </location>
</feature>
<proteinExistence type="predicted"/>
<reference evidence="2" key="1">
    <citation type="submission" date="2021-05" db="EMBL/GenBank/DDBJ databases">
        <title>A free-living protist that lacks canonical eukaryotic 1 DNA replication and segregation systems.</title>
        <authorList>
            <person name="Salas-Leiva D.E."/>
            <person name="Tromer E.C."/>
            <person name="Curtis B.A."/>
            <person name="Jerlstrom-Hultqvist J."/>
            <person name="Kolisko M."/>
            <person name="Yi Z."/>
            <person name="Salas-Leiva J.S."/>
            <person name="Gallot-Lavallee L."/>
            <person name="Kops G.J.P.L."/>
            <person name="Archibald J.M."/>
            <person name="Simpson A.G.B."/>
            <person name="Roger A.J."/>
        </authorList>
    </citation>
    <scope>NUCLEOTIDE SEQUENCE</scope>
    <source>
        <strain evidence="2">BICM</strain>
    </source>
</reference>
<dbReference type="Gene3D" id="1.10.1410.10">
    <property type="match status" value="1"/>
</dbReference>
<dbReference type="OrthoDB" id="273917at2759"/>
<dbReference type="SUPFAM" id="SSF81631">
    <property type="entry name" value="PAP/OAS1 substrate-binding domain"/>
    <property type="match status" value="1"/>
</dbReference>
<keyword evidence="3" id="KW-1185">Reference proteome</keyword>
<dbReference type="SUPFAM" id="SSF81301">
    <property type="entry name" value="Nucleotidyltransferase"/>
    <property type="match status" value="1"/>
</dbReference>
<dbReference type="InterPro" id="IPR043519">
    <property type="entry name" value="NT_sf"/>
</dbReference>
<dbReference type="PANTHER" id="PTHR45979">
    <property type="entry name" value="PAP/OAS1 SUBSTRATE-BINDING DOMAIN SUPERFAMILY"/>
    <property type="match status" value="1"/>
</dbReference>
<dbReference type="PANTHER" id="PTHR45979:SF30">
    <property type="entry name" value="NUCLEOTIDYLTRANSFERASE"/>
    <property type="match status" value="1"/>
</dbReference>
<gene>
    <name evidence="2" type="ORF">J8273_2228</name>
</gene>
<accession>A0A8J6AWG2</accession>
<dbReference type="Proteomes" id="UP000717585">
    <property type="component" value="Unassembled WGS sequence"/>
</dbReference>
<comment type="caution">
    <text evidence="2">The sequence shown here is derived from an EMBL/GenBank/DDBJ whole genome shotgun (WGS) entry which is preliminary data.</text>
</comment>
<organism evidence="2 3">
    <name type="scientific">Carpediemonas membranifera</name>
    <dbReference type="NCBI Taxonomy" id="201153"/>
    <lineage>
        <taxon>Eukaryota</taxon>
        <taxon>Metamonada</taxon>
        <taxon>Carpediemonas-like organisms</taxon>
        <taxon>Carpediemonas</taxon>
    </lineage>
</organism>
<dbReference type="Gene3D" id="3.30.460.10">
    <property type="entry name" value="Beta Polymerase, domain 2"/>
    <property type="match status" value="1"/>
</dbReference>
<dbReference type="EMBL" id="JAHDYR010000007">
    <property type="protein sequence ID" value="KAG9395893.1"/>
    <property type="molecule type" value="Genomic_DNA"/>
</dbReference>